<feature type="binding site" evidence="7">
    <location>
        <position position="319"/>
    </location>
    <ligand>
        <name>substrate</name>
    </ligand>
</feature>
<dbReference type="AlphaFoldDB" id="G4CZX1"/>
<keyword evidence="5 7" id="KW-0093">Biotin biosynthesis</keyword>
<comment type="caution">
    <text evidence="8">The sequence shown here is derived from an EMBL/GenBank/DDBJ whole genome shotgun (WGS) entry which is preliminary data.</text>
</comment>
<keyword evidence="6 7" id="KW-0663">Pyridoxal phosphate</keyword>
<reference evidence="8 9" key="1">
    <citation type="submission" date="2011-06" db="EMBL/GenBank/DDBJ databases">
        <authorList>
            <person name="Muzny D."/>
            <person name="Qin X."/>
            <person name="Deng J."/>
            <person name="Jiang H."/>
            <person name="Liu Y."/>
            <person name="Qu J."/>
            <person name="Song X.-Z."/>
            <person name="Zhang L."/>
            <person name="Thornton R."/>
            <person name="Coyle M."/>
            <person name="Francisco L."/>
            <person name="Jackson L."/>
            <person name="Javaid M."/>
            <person name="Korchina V."/>
            <person name="Kovar C."/>
            <person name="Mata R."/>
            <person name="Mathew T."/>
            <person name="Ngo R."/>
            <person name="Nguyen L."/>
            <person name="Nguyen N."/>
            <person name="Okwuonu G."/>
            <person name="Ongeri F."/>
            <person name="Pham C."/>
            <person name="Simmons D."/>
            <person name="Wilczek-Boney K."/>
            <person name="Hale W."/>
            <person name="Jakkamsetti A."/>
            <person name="Pham P."/>
            <person name="Ruth R."/>
            <person name="San Lucas F."/>
            <person name="Warren J."/>
            <person name="Zhang J."/>
            <person name="Zhao Z."/>
            <person name="Zhou C."/>
            <person name="Zhu D."/>
            <person name="Lee S."/>
            <person name="Bess C."/>
            <person name="Blankenburg K."/>
            <person name="Forbes L."/>
            <person name="Fu Q."/>
            <person name="Gubbala S."/>
            <person name="Hirani K."/>
            <person name="Jayaseelan J.C."/>
            <person name="Lara F."/>
            <person name="Munidasa M."/>
            <person name="Palculict T."/>
            <person name="Patil S."/>
            <person name="Pu L.-L."/>
            <person name="Saada N."/>
            <person name="Tang L."/>
            <person name="Weissenberger G."/>
            <person name="Zhu Y."/>
            <person name="Hemphill L."/>
            <person name="Shang Y."/>
            <person name="Youmans B."/>
            <person name="Ayvaz T."/>
            <person name="Ross M."/>
            <person name="Santibanez J."/>
            <person name="Aqrawi P."/>
            <person name="Gross S."/>
            <person name="Joshi V."/>
            <person name="Fowler G."/>
            <person name="Nazareth L."/>
            <person name="Reid J."/>
            <person name="Worley K."/>
            <person name="Petrosino J."/>
            <person name="Highlander S."/>
            <person name="Gibbs R."/>
        </authorList>
    </citation>
    <scope>NUCLEOTIDE SEQUENCE [LARGE SCALE GENOMIC DNA]</scope>
    <source>
        <strain evidence="8 9">ATCC 25577</strain>
    </source>
</reference>
<dbReference type="SUPFAM" id="SSF53383">
    <property type="entry name" value="PLP-dependent transferases"/>
    <property type="match status" value="1"/>
</dbReference>
<feature type="binding site" evidence="7">
    <location>
        <position position="403"/>
    </location>
    <ligand>
        <name>substrate</name>
    </ligand>
</feature>
<gene>
    <name evidence="7 8" type="primary">bioA</name>
    <name evidence="8" type="ORF">HMPREF9153_1993</name>
</gene>
<keyword evidence="9" id="KW-1185">Reference proteome</keyword>
<dbReference type="GO" id="GO:0004015">
    <property type="term" value="F:adenosylmethionine-8-amino-7-oxononanoate transaminase activity"/>
    <property type="evidence" value="ECO:0007669"/>
    <property type="project" value="UniProtKB-UniRule"/>
</dbReference>
<feature type="binding site" evidence="7">
    <location>
        <position position="286"/>
    </location>
    <ligand>
        <name>substrate</name>
    </ligand>
</feature>
<dbReference type="HOGENOM" id="CLU_016922_4_3_11"/>
<feature type="binding site" evidence="7">
    <location>
        <begin position="320"/>
        <end position="321"/>
    </location>
    <ligand>
        <name>pyridoxal 5'-phosphate</name>
        <dbReference type="ChEBI" id="CHEBI:597326"/>
    </ligand>
</feature>
<dbReference type="PROSITE" id="PS00600">
    <property type="entry name" value="AA_TRANSFER_CLASS_3"/>
    <property type="match status" value="1"/>
</dbReference>
<feature type="site" description="Participates in the substrate recognition with KAPA and in a stacking interaction with the adenine ring of SAM" evidence="7">
    <location>
        <position position="19"/>
    </location>
</feature>
<dbReference type="PANTHER" id="PTHR42684">
    <property type="entry name" value="ADENOSYLMETHIONINE-8-AMINO-7-OXONONANOATE AMINOTRANSFERASE"/>
    <property type="match status" value="1"/>
</dbReference>
<comment type="pathway">
    <text evidence="7">Cofactor biosynthesis; biotin biosynthesis; 7,8-diaminononanoate from 8-amino-7-oxononanoate (SAM route): step 1/1.</text>
</comment>
<dbReference type="InterPro" id="IPR005815">
    <property type="entry name" value="BioA"/>
</dbReference>
<dbReference type="GO" id="GO:0005737">
    <property type="term" value="C:cytoplasm"/>
    <property type="evidence" value="ECO:0007669"/>
    <property type="project" value="UniProtKB-SubCell"/>
</dbReference>
<comment type="subcellular location">
    <subcellularLocation>
        <location evidence="7">Cytoplasm</location>
    </subcellularLocation>
</comment>
<sequence length="445" mass="48261">MSPEQHLLEYDRRHVWHPYAPTVGADPMLAVTAADGARLQLHDGEHRYEVIDGMASWWCQIHGYRNPVLDEAVSRQSSQFSHVMFGGLTHQAAVDAVKALVDLAPEPLDRVFLADSGSVGVEVSLKLARQVQIARTAARGGTLTRTRIAALRGAYHGDTLGAMSVCDPVGGMHAMFSDSIPQQLFLPRPPSFDADDDAVETWCDQANEIIDAHRDELAGIIVEPILQGAGGMWPWSPACLKHLRQRADDLDLVLIADEVATGFGRTGKLFACEWADIVPDIMVVGKSMTGGYMTQSAVLCSDELATEVSRGPGGSLMHGPTFMGNPLASAVTAASLGIVAQGGWQDDVARINEVMSRELTPLRDLDGVIDVRVFGAIAAVQVDSPIVMRRATRTAVENRVWLRPFRDLVYAMPPYICTEDDLVVMAAGMRAVVTDQLTHTSLEES</sequence>
<keyword evidence="3 7" id="KW-0808">Transferase</keyword>
<dbReference type="PANTHER" id="PTHR42684:SF17">
    <property type="entry name" value="ADENOSYLMETHIONINE-8-AMINO-7-OXONONANOATE AMINOTRANSFERASE"/>
    <property type="match status" value="1"/>
</dbReference>
<dbReference type="HAMAP" id="MF_00834">
    <property type="entry name" value="BioA"/>
    <property type="match status" value="1"/>
</dbReference>
<evidence type="ECO:0000256" key="6">
    <source>
        <dbReference type="ARBA" id="ARBA00022898"/>
    </source>
</evidence>
<dbReference type="InterPro" id="IPR049704">
    <property type="entry name" value="Aminotrans_3_PPA_site"/>
</dbReference>
<comment type="similarity">
    <text evidence="7">Belongs to the class-III pyridoxal-phosphate-dependent aminotransferase family. BioA subfamily.</text>
</comment>
<evidence type="ECO:0000256" key="1">
    <source>
        <dbReference type="ARBA" id="ARBA00001933"/>
    </source>
</evidence>
<evidence type="ECO:0000256" key="5">
    <source>
        <dbReference type="ARBA" id="ARBA00022756"/>
    </source>
</evidence>
<organism evidence="8 9">
    <name type="scientific">Cutibacterium avidum ATCC 25577</name>
    <dbReference type="NCBI Taxonomy" id="997355"/>
    <lineage>
        <taxon>Bacteria</taxon>
        <taxon>Bacillati</taxon>
        <taxon>Actinomycetota</taxon>
        <taxon>Actinomycetes</taxon>
        <taxon>Propionibacteriales</taxon>
        <taxon>Propionibacteriaceae</taxon>
        <taxon>Cutibacterium</taxon>
    </lineage>
</organism>
<dbReference type="Gene3D" id="3.40.640.10">
    <property type="entry name" value="Type I PLP-dependent aspartate aminotransferase-like (Major domain)"/>
    <property type="match status" value="1"/>
</dbReference>
<evidence type="ECO:0000256" key="2">
    <source>
        <dbReference type="ARBA" id="ARBA00022576"/>
    </source>
</evidence>
<dbReference type="Proteomes" id="UP000005332">
    <property type="component" value="Unassembled WGS sequence"/>
</dbReference>
<feature type="binding site" evidence="7">
    <location>
        <begin position="117"/>
        <end position="118"/>
    </location>
    <ligand>
        <name>pyridoxal 5'-phosphate</name>
        <dbReference type="ChEBI" id="CHEBI:597326"/>
    </ligand>
</feature>
<proteinExistence type="inferred from homology"/>
<dbReference type="EC" id="2.6.1.62" evidence="7"/>
<dbReference type="GO" id="GO:0009102">
    <property type="term" value="P:biotin biosynthetic process"/>
    <property type="evidence" value="ECO:0007669"/>
    <property type="project" value="UniProtKB-UniRule"/>
</dbReference>
<dbReference type="PATRIC" id="fig|997355.3.peg.1963"/>
<dbReference type="InterPro" id="IPR015422">
    <property type="entry name" value="PyrdxlP-dep_Trfase_small"/>
</dbReference>
<dbReference type="EMBL" id="AGBA01000015">
    <property type="protein sequence ID" value="EGY77040.1"/>
    <property type="molecule type" value="Genomic_DNA"/>
</dbReference>
<dbReference type="Pfam" id="PF00202">
    <property type="entry name" value="Aminotran_3"/>
    <property type="match status" value="1"/>
</dbReference>
<dbReference type="InterPro" id="IPR015424">
    <property type="entry name" value="PyrdxlP-dep_Trfase"/>
</dbReference>
<dbReference type="InterPro" id="IPR005814">
    <property type="entry name" value="Aminotrans_3"/>
</dbReference>
<comment type="function">
    <text evidence="7">Catalyzes the transfer of the alpha-amino group from S-adenosyl-L-methionine (SAM) to 7-keto-8-aminopelargonic acid (KAPA) to form 7,8-diaminopelargonic acid (DAPA). It is the only aminotransferase known to utilize SAM as an amino donor.</text>
</comment>
<feature type="binding site" evidence="7">
    <location>
        <position position="57"/>
    </location>
    <ligand>
        <name>substrate</name>
    </ligand>
</feature>
<accession>G4CZX1</accession>
<evidence type="ECO:0000313" key="9">
    <source>
        <dbReference type="Proteomes" id="UP000005332"/>
    </source>
</evidence>
<feature type="modified residue" description="N6-(pyridoxal phosphate)lysine" evidence="7">
    <location>
        <position position="286"/>
    </location>
</feature>
<dbReference type="UniPathway" id="UPA00078">
    <property type="reaction ID" value="UER00160"/>
</dbReference>
<keyword evidence="4 7" id="KW-0949">S-adenosyl-L-methionine</keyword>
<evidence type="ECO:0000256" key="4">
    <source>
        <dbReference type="ARBA" id="ARBA00022691"/>
    </source>
</evidence>
<comment type="catalytic activity">
    <reaction evidence="7">
        <text>(8S)-8-amino-7-oxononanoate + S-adenosyl-L-methionine = S-adenosyl-4-methylsulfanyl-2-oxobutanoate + (7R,8S)-7,8-diammoniononanoate</text>
        <dbReference type="Rhea" id="RHEA:16861"/>
        <dbReference type="ChEBI" id="CHEBI:16490"/>
        <dbReference type="ChEBI" id="CHEBI:59789"/>
        <dbReference type="ChEBI" id="CHEBI:149468"/>
        <dbReference type="ChEBI" id="CHEBI:149469"/>
        <dbReference type="EC" id="2.6.1.62"/>
    </reaction>
</comment>
<dbReference type="Gene3D" id="3.90.1150.10">
    <property type="entry name" value="Aspartate Aminotransferase, domain 1"/>
    <property type="match status" value="1"/>
</dbReference>
<dbReference type="GO" id="GO:0030170">
    <property type="term" value="F:pyridoxal phosphate binding"/>
    <property type="evidence" value="ECO:0007669"/>
    <property type="project" value="UniProtKB-UniRule"/>
</dbReference>
<protein>
    <recommendedName>
        <fullName evidence="7">Adenosylmethionine-8-amino-7-oxononanoate aminotransferase</fullName>
        <ecNumber evidence="7">2.6.1.62</ecNumber>
    </recommendedName>
    <alternativeName>
        <fullName evidence="7">7,8-diamino-pelargonic acid aminotransferase</fullName>
        <shortName evidence="7">DAPA AT</shortName>
        <shortName evidence="7">DAPA aminotransferase</shortName>
    </alternativeName>
    <alternativeName>
        <fullName evidence="7">7,8-diaminononanoate synthase</fullName>
        <shortName evidence="7">DANS</shortName>
    </alternativeName>
    <alternativeName>
        <fullName evidence="7">Diaminopelargonic acid synthase</fullName>
    </alternativeName>
</protein>
<comment type="subunit">
    <text evidence="7">Homodimer.</text>
</comment>
<dbReference type="RefSeq" id="WP_004811627.1">
    <property type="nucleotide sequence ID" value="NZ_JH165054.1"/>
</dbReference>
<comment type="cofactor">
    <cofactor evidence="1 7">
        <name>pyridoxal 5'-phosphate</name>
        <dbReference type="ChEBI" id="CHEBI:597326"/>
    </cofactor>
</comment>
<feature type="binding site" evidence="7">
    <location>
        <position position="155"/>
    </location>
    <ligand>
        <name>substrate</name>
    </ligand>
</feature>
<dbReference type="NCBIfam" id="TIGR00508">
    <property type="entry name" value="bioA"/>
    <property type="match status" value="1"/>
</dbReference>
<keyword evidence="7" id="KW-0963">Cytoplasm</keyword>
<evidence type="ECO:0000256" key="7">
    <source>
        <dbReference type="HAMAP-Rule" id="MF_00834"/>
    </source>
</evidence>
<dbReference type="CDD" id="cd00610">
    <property type="entry name" value="OAT_like"/>
    <property type="match status" value="1"/>
</dbReference>
<name>G4CZX1_9ACTN</name>
<evidence type="ECO:0000256" key="3">
    <source>
        <dbReference type="ARBA" id="ARBA00022679"/>
    </source>
</evidence>
<evidence type="ECO:0000313" key="8">
    <source>
        <dbReference type="EMBL" id="EGY77040.1"/>
    </source>
</evidence>
<keyword evidence="2 7" id="KW-0032">Aminotransferase</keyword>
<dbReference type="InterPro" id="IPR015421">
    <property type="entry name" value="PyrdxlP-dep_Trfase_major"/>
</dbReference>
<feature type="binding site" evidence="7">
    <location>
        <position position="257"/>
    </location>
    <ligand>
        <name>pyridoxal 5'-phosphate</name>
        <dbReference type="ChEBI" id="CHEBI:597326"/>
    </ligand>
</feature>